<dbReference type="EMBL" id="MH015256">
    <property type="protein sequence ID" value="AWY09402.1"/>
    <property type="molecule type" value="Genomic_DNA"/>
</dbReference>
<accession>A0A2Z4QGI5</accession>
<dbReference type="Proteomes" id="UP000250784">
    <property type="component" value="Segment"/>
</dbReference>
<keyword evidence="2" id="KW-1185">Reference proteome</keyword>
<sequence length="111" mass="12806">MTTMRKAVDSFTVRIWMAGNYEKAEDLCRLFCVRGMCVSITRMNYIYTGGEECGFCVTLINYPRFPKSPDEIMSTALELAELLKSNLYQQSFTIESPERTLFFSDRPEDQG</sequence>
<protein>
    <submittedName>
        <fullName evidence="1">Uncharacterized protein</fullName>
    </submittedName>
</protein>
<evidence type="ECO:0000313" key="1">
    <source>
        <dbReference type="EMBL" id="AWY09402.1"/>
    </source>
</evidence>
<gene>
    <name evidence="1" type="ORF">vBRpoPV13_45</name>
</gene>
<name>A0A2Z4QGI5_9CAUD</name>
<organism evidence="1 2">
    <name type="scientific">Ruegeria phage vB_RpoP-V13</name>
    <dbReference type="NCBI Taxonomy" id="2218612"/>
    <lineage>
        <taxon>Viruses</taxon>
        <taxon>Duplodnaviria</taxon>
        <taxon>Heunggongvirae</taxon>
        <taxon>Uroviricota</taxon>
        <taxon>Caudoviricetes</taxon>
        <taxon>Schitoviridae</taxon>
        <taxon>Rhodovirinae</taxon>
        <taxon>Pomeroyivirus</taxon>
        <taxon>Pomeroyivirus V13</taxon>
    </lineage>
</organism>
<evidence type="ECO:0000313" key="2">
    <source>
        <dbReference type="Proteomes" id="UP000250784"/>
    </source>
</evidence>
<reference evidence="1 2" key="1">
    <citation type="submission" date="2018-03" db="EMBL/GenBank/DDBJ databases">
        <title>Diverse roseophage infecting Ruegeria pomeroyi DSS-3.</title>
        <authorList>
            <person name="Zhan Y."/>
            <person name="Chen F."/>
            <person name="Wommack E."/>
            <person name="Nasko D."/>
        </authorList>
    </citation>
    <scope>NUCLEOTIDE SEQUENCE [LARGE SCALE GENOMIC DNA]</scope>
</reference>
<proteinExistence type="predicted"/>